<feature type="transmembrane region" description="Helical" evidence="12">
    <location>
        <begin position="293"/>
        <end position="310"/>
    </location>
</feature>
<dbReference type="GO" id="GO:0031966">
    <property type="term" value="C:mitochondrial membrane"/>
    <property type="evidence" value="ECO:0007669"/>
    <property type="project" value="UniProtKB-SubCell"/>
</dbReference>
<feature type="repeat" description="Solcar" evidence="9">
    <location>
        <begin position="222"/>
        <end position="309"/>
    </location>
</feature>
<feature type="compositionally biased region" description="Polar residues" evidence="11">
    <location>
        <begin position="1"/>
        <end position="12"/>
    </location>
</feature>
<evidence type="ECO:0000256" key="10">
    <source>
        <dbReference type="RuleBase" id="RU000488"/>
    </source>
</evidence>
<dbReference type="Pfam" id="PF00153">
    <property type="entry name" value="Mito_carr"/>
    <property type="match status" value="2"/>
</dbReference>
<dbReference type="InterPro" id="IPR018108">
    <property type="entry name" value="MCP_transmembrane"/>
</dbReference>
<feature type="transmembrane region" description="Helical" evidence="12">
    <location>
        <begin position="396"/>
        <end position="419"/>
    </location>
</feature>
<evidence type="ECO:0000256" key="11">
    <source>
        <dbReference type="SAM" id="MobiDB-lite"/>
    </source>
</evidence>
<dbReference type="Proteomes" id="UP000271241">
    <property type="component" value="Unassembled WGS sequence"/>
</dbReference>
<feature type="transmembrane region" description="Helical" evidence="12">
    <location>
        <begin position="331"/>
        <end position="352"/>
    </location>
</feature>
<dbReference type="STRING" id="78915.A0A4P9XU69"/>
<dbReference type="PANTHER" id="PTHR45624">
    <property type="entry name" value="MITOCHONDRIAL BASIC AMINO ACIDS TRANSPORTER-RELATED"/>
    <property type="match status" value="1"/>
</dbReference>
<keyword evidence="6 12" id="KW-1133">Transmembrane helix</keyword>
<accession>A0A4P9XU69</accession>
<evidence type="ECO:0000313" key="14">
    <source>
        <dbReference type="Proteomes" id="UP000271241"/>
    </source>
</evidence>
<evidence type="ECO:0000256" key="1">
    <source>
        <dbReference type="ARBA" id="ARBA00004225"/>
    </source>
</evidence>
<dbReference type="PROSITE" id="PS50920">
    <property type="entry name" value="SOLCAR"/>
    <property type="match status" value="2"/>
</dbReference>
<evidence type="ECO:0000256" key="7">
    <source>
        <dbReference type="ARBA" id="ARBA00023128"/>
    </source>
</evidence>
<keyword evidence="7" id="KW-0496">Mitochondrion</keyword>
<dbReference type="EMBL" id="KZ992490">
    <property type="protein sequence ID" value="RKP09764.1"/>
    <property type="molecule type" value="Genomic_DNA"/>
</dbReference>
<evidence type="ECO:0000256" key="2">
    <source>
        <dbReference type="ARBA" id="ARBA00006375"/>
    </source>
</evidence>
<evidence type="ECO:0000256" key="9">
    <source>
        <dbReference type="PROSITE-ProRule" id="PRU00282"/>
    </source>
</evidence>
<proteinExistence type="inferred from homology"/>
<evidence type="ECO:0000256" key="6">
    <source>
        <dbReference type="ARBA" id="ARBA00022989"/>
    </source>
</evidence>
<protein>
    <submittedName>
        <fullName evidence="13">Mitochondrial carrier domain-containing protein</fullName>
    </submittedName>
</protein>
<name>A0A4P9XU69_9FUNG</name>
<sequence>MASCGRPSSTLETAPDGSPPLEFGSEVELSTQKVVQSANEQDAAPLMVIDSKEDAQVCDVRVVADIEEKHRHPSASAGAASAVVRALILKPLYLWYKSPLKLFRPVRVDYLVMAKALAPRAELMASKDAADTSARATRSLAMRWRASTLGLLTNAVRQEGMSFIPRHVLPPLLANGACGAVLFTAYEGVQPQLERQWRAKRRRAKRAEPLQSAQTSTWTDAVPLRTYMSAGAVAGAFHAVVATPLDALQVRLEVRDFLSGRFSGFMDFAKVTARELGAGGLYRGFLFTLVKDMMGYAIFFGMFDSAKAMLRERKRRQLQAASADIVSPADVLLGTAAVLVSGAAAGAVYQLVDHPLDHIRGAVLLRGGERAHGGLYAAAWHRCRRLAMHAGGWRTWLYTGFGTNLIKAVPATSLGLFCYEMMKRRFEELEAFEYEDRLCWDDEDENDDDEEDAATRWA</sequence>
<feature type="region of interest" description="Disordered" evidence="11">
    <location>
        <begin position="1"/>
        <end position="25"/>
    </location>
</feature>
<comment type="subcellular location">
    <subcellularLocation>
        <location evidence="1">Mitochondrion membrane</location>
        <topology evidence="1">Multi-pass membrane protein</topology>
    </subcellularLocation>
</comment>
<comment type="similarity">
    <text evidence="2 10">Belongs to the mitochondrial carrier (TC 2.A.29) family.</text>
</comment>
<feature type="repeat" description="Solcar" evidence="9">
    <location>
        <begin position="333"/>
        <end position="425"/>
    </location>
</feature>
<dbReference type="InterPro" id="IPR023395">
    <property type="entry name" value="MCP_dom_sf"/>
</dbReference>
<keyword evidence="3 10" id="KW-0813">Transport</keyword>
<evidence type="ECO:0000256" key="4">
    <source>
        <dbReference type="ARBA" id="ARBA00022692"/>
    </source>
</evidence>
<evidence type="ECO:0000256" key="3">
    <source>
        <dbReference type="ARBA" id="ARBA00022448"/>
    </source>
</evidence>
<organism evidence="13 14">
    <name type="scientific">Thamnocephalis sphaerospora</name>
    <dbReference type="NCBI Taxonomy" id="78915"/>
    <lineage>
        <taxon>Eukaryota</taxon>
        <taxon>Fungi</taxon>
        <taxon>Fungi incertae sedis</taxon>
        <taxon>Zoopagomycota</taxon>
        <taxon>Zoopagomycotina</taxon>
        <taxon>Zoopagomycetes</taxon>
        <taxon>Zoopagales</taxon>
        <taxon>Sigmoideomycetaceae</taxon>
        <taxon>Thamnocephalis</taxon>
    </lineage>
</organism>
<dbReference type="SUPFAM" id="SSF103506">
    <property type="entry name" value="Mitochondrial carrier"/>
    <property type="match status" value="1"/>
</dbReference>
<evidence type="ECO:0000256" key="12">
    <source>
        <dbReference type="SAM" id="Phobius"/>
    </source>
</evidence>
<keyword evidence="8 9" id="KW-0472">Membrane</keyword>
<evidence type="ECO:0000313" key="13">
    <source>
        <dbReference type="EMBL" id="RKP09764.1"/>
    </source>
</evidence>
<keyword evidence="4 9" id="KW-0812">Transmembrane</keyword>
<dbReference type="PANTHER" id="PTHR45624:SF26">
    <property type="entry name" value="CARRIER PROTEIN, PUTATIVE (AFU_ORTHOLOGUE AFUA_1G07710)-RELATED"/>
    <property type="match status" value="1"/>
</dbReference>
<evidence type="ECO:0000256" key="8">
    <source>
        <dbReference type="ARBA" id="ARBA00023136"/>
    </source>
</evidence>
<dbReference type="OrthoDB" id="3364892at2759"/>
<gene>
    <name evidence="13" type="ORF">THASP1DRAFT_28449</name>
</gene>
<reference evidence="14" key="1">
    <citation type="journal article" date="2018" name="Nat. Microbiol.">
        <title>Leveraging single-cell genomics to expand the fungal tree of life.</title>
        <authorList>
            <person name="Ahrendt S.R."/>
            <person name="Quandt C.A."/>
            <person name="Ciobanu D."/>
            <person name="Clum A."/>
            <person name="Salamov A."/>
            <person name="Andreopoulos B."/>
            <person name="Cheng J.F."/>
            <person name="Woyke T."/>
            <person name="Pelin A."/>
            <person name="Henrissat B."/>
            <person name="Reynolds N.K."/>
            <person name="Benny G.L."/>
            <person name="Smith M.E."/>
            <person name="James T.Y."/>
            <person name="Grigoriev I.V."/>
        </authorList>
    </citation>
    <scope>NUCLEOTIDE SEQUENCE [LARGE SCALE GENOMIC DNA]</scope>
    <source>
        <strain evidence="14">RSA 1356</strain>
    </source>
</reference>
<dbReference type="GO" id="GO:0022857">
    <property type="term" value="F:transmembrane transporter activity"/>
    <property type="evidence" value="ECO:0007669"/>
    <property type="project" value="TreeGrafter"/>
</dbReference>
<dbReference type="AlphaFoldDB" id="A0A4P9XU69"/>
<dbReference type="Gene3D" id="1.50.40.10">
    <property type="entry name" value="Mitochondrial carrier domain"/>
    <property type="match status" value="1"/>
</dbReference>
<dbReference type="InterPro" id="IPR050567">
    <property type="entry name" value="Mitochondrial_Carrier"/>
</dbReference>
<keyword evidence="5" id="KW-0677">Repeat</keyword>
<keyword evidence="14" id="KW-1185">Reference proteome</keyword>
<evidence type="ECO:0000256" key="5">
    <source>
        <dbReference type="ARBA" id="ARBA00022737"/>
    </source>
</evidence>